<dbReference type="GO" id="GO:0016740">
    <property type="term" value="F:transferase activity"/>
    <property type="evidence" value="ECO:0007669"/>
    <property type="project" value="UniProtKB-KW"/>
</dbReference>
<evidence type="ECO:0000313" key="1">
    <source>
        <dbReference type="EMBL" id="SDL28418.1"/>
    </source>
</evidence>
<dbReference type="SUPFAM" id="SSF53756">
    <property type="entry name" value="UDP-Glycosyltransferase/glycogen phosphorylase"/>
    <property type="match status" value="1"/>
</dbReference>
<dbReference type="STRING" id="192904.SAMN04488514_101269"/>
<keyword evidence="2" id="KW-1185">Reference proteome</keyword>
<keyword evidence="1" id="KW-0808">Transferase</keyword>
<dbReference type="RefSeq" id="WP_245731241.1">
    <property type="nucleotide sequence ID" value="NZ_FNGV01000001.1"/>
</dbReference>
<proteinExistence type="predicted"/>
<name>A0A1G9ISY6_9FLAO</name>
<dbReference type="Gene3D" id="3.40.50.2000">
    <property type="entry name" value="Glycogen Phosphorylase B"/>
    <property type="match status" value="1"/>
</dbReference>
<reference evidence="2" key="1">
    <citation type="submission" date="2016-10" db="EMBL/GenBank/DDBJ databases">
        <authorList>
            <person name="Varghese N."/>
            <person name="Submissions S."/>
        </authorList>
    </citation>
    <scope>NUCLEOTIDE SEQUENCE [LARGE SCALE GENOMIC DNA]</scope>
    <source>
        <strain evidence="2">DSM 19886</strain>
    </source>
</reference>
<accession>A0A1G9ISY6</accession>
<dbReference type="EMBL" id="FNGV01000001">
    <property type="protein sequence ID" value="SDL28418.1"/>
    <property type="molecule type" value="Genomic_DNA"/>
</dbReference>
<dbReference type="Proteomes" id="UP000199440">
    <property type="component" value="Unassembled WGS sequence"/>
</dbReference>
<gene>
    <name evidence="1" type="ORF">SAMN04488514_101269</name>
</gene>
<dbReference type="AlphaFoldDB" id="A0A1G9ISY6"/>
<evidence type="ECO:0000313" key="2">
    <source>
        <dbReference type="Proteomes" id="UP000199440"/>
    </source>
</evidence>
<dbReference type="Pfam" id="PF13692">
    <property type="entry name" value="Glyco_trans_1_4"/>
    <property type="match status" value="1"/>
</dbReference>
<protein>
    <submittedName>
        <fullName evidence="1">Glycosyl transferases group 1</fullName>
    </submittedName>
</protein>
<organism evidence="1 2">
    <name type="scientific">Kriegella aquimaris</name>
    <dbReference type="NCBI Taxonomy" id="192904"/>
    <lineage>
        <taxon>Bacteria</taxon>
        <taxon>Pseudomonadati</taxon>
        <taxon>Bacteroidota</taxon>
        <taxon>Flavobacteriia</taxon>
        <taxon>Flavobacteriales</taxon>
        <taxon>Flavobacteriaceae</taxon>
        <taxon>Kriegella</taxon>
    </lineage>
</organism>
<sequence length="412" mass="47366">MKKQVLIITLNWPAPNFSAAGVRLFQLMDFFRQQDYRITLASTAEKHANGIVLDDSINSVKIRLNHNSFDAFIRGLRPHIVLFDRFTAEEQFGWRVAEHAPQAIRILDTEDLHSLRASRAEAVKTNTTFTINHWLQSDKTKREVASIYRSDLSLIISGHEMRLLRPIIQNHEELLLQLPFMLEPIVQNTIDSWPSFEERDNFMFIGFGGHAPNVDAIIQLKTKIWPLIRNRLPQAKLHIYGANLPQQIHQMHQVKEGFLVEGWAEEVSQVMTKARILLAPLRFGAGIKGKLVDAIQYGLPSVTTMIGAESMHENLDWNGCIEDDPTLFAKTAVELYQNQRKWSKAQQNGIIIINTVYDKFVLNKRLETALKHLESDLHGHRNKNFIGSLLQHQTLQGTKYLSKWIEEKNSKQ</sequence>